<comment type="caution">
    <text evidence="1">The sequence shown here is derived from an EMBL/GenBank/DDBJ whole genome shotgun (WGS) entry which is preliminary data.</text>
</comment>
<reference evidence="1 2" key="1">
    <citation type="submission" date="2023-11" db="EMBL/GenBank/DDBJ databases">
        <authorList>
            <person name="Hedman E."/>
            <person name="Englund M."/>
            <person name="Stromberg M."/>
            <person name="Nyberg Akerstrom W."/>
            <person name="Nylinder S."/>
            <person name="Jareborg N."/>
            <person name="Kallberg Y."/>
            <person name="Kronander E."/>
        </authorList>
    </citation>
    <scope>NUCLEOTIDE SEQUENCE [LARGE SCALE GENOMIC DNA]</scope>
</reference>
<dbReference type="AlphaFoldDB" id="A0AAV1LUH5"/>
<dbReference type="Proteomes" id="UP001314205">
    <property type="component" value="Unassembled WGS sequence"/>
</dbReference>
<dbReference type="EMBL" id="CAVLGL010000095">
    <property type="protein sequence ID" value="CAK1597639.1"/>
    <property type="molecule type" value="Genomic_DNA"/>
</dbReference>
<sequence length="121" mass="14022">MFYVHRPYRRFGAPSFRGLKVAAVKKAHESELNQSVLVNLTRPSDAFEVFKSYSVAHRSRRTTLARLAEKYGNSLYVMYKEFQCQCSNGNTFSVKNEVYLLRIVKYNPLTDRRMDGQTAEA</sequence>
<protein>
    <submittedName>
        <fullName evidence="1">Uncharacterized protein</fullName>
    </submittedName>
</protein>
<evidence type="ECO:0000313" key="1">
    <source>
        <dbReference type="EMBL" id="CAK1597639.1"/>
    </source>
</evidence>
<keyword evidence="2" id="KW-1185">Reference proteome</keyword>
<name>A0AAV1LUH5_9NEOP</name>
<accession>A0AAV1LUH5</accession>
<evidence type="ECO:0000313" key="2">
    <source>
        <dbReference type="Proteomes" id="UP001314205"/>
    </source>
</evidence>
<gene>
    <name evidence="1" type="ORF">PARMNEM_LOCUS16804</name>
</gene>
<proteinExistence type="predicted"/>
<organism evidence="1 2">
    <name type="scientific">Parnassius mnemosyne</name>
    <name type="common">clouded apollo</name>
    <dbReference type="NCBI Taxonomy" id="213953"/>
    <lineage>
        <taxon>Eukaryota</taxon>
        <taxon>Metazoa</taxon>
        <taxon>Ecdysozoa</taxon>
        <taxon>Arthropoda</taxon>
        <taxon>Hexapoda</taxon>
        <taxon>Insecta</taxon>
        <taxon>Pterygota</taxon>
        <taxon>Neoptera</taxon>
        <taxon>Endopterygota</taxon>
        <taxon>Lepidoptera</taxon>
        <taxon>Glossata</taxon>
        <taxon>Ditrysia</taxon>
        <taxon>Papilionoidea</taxon>
        <taxon>Papilionidae</taxon>
        <taxon>Parnassiinae</taxon>
        <taxon>Parnassini</taxon>
        <taxon>Parnassius</taxon>
        <taxon>Driopa</taxon>
    </lineage>
</organism>